<comment type="caution">
    <text evidence="1">The sequence shown here is derived from an EMBL/GenBank/DDBJ whole genome shotgun (WGS) entry which is preliminary data.</text>
</comment>
<name>A0A9Q3DEP0_9BASI</name>
<organism evidence="1 2">
    <name type="scientific">Austropuccinia psidii MF-1</name>
    <dbReference type="NCBI Taxonomy" id="1389203"/>
    <lineage>
        <taxon>Eukaryota</taxon>
        <taxon>Fungi</taxon>
        <taxon>Dikarya</taxon>
        <taxon>Basidiomycota</taxon>
        <taxon>Pucciniomycotina</taxon>
        <taxon>Pucciniomycetes</taxon>
        <taxon>Pucciniales</taxon>
        <taxon>Sphaerophragmiaceae</taxon>
        <taxon>Austropuccinia</taxon>
    </lineage>
</organism>
<dbReference type="Proteomes" id="UP000765509">
    <property type="component" value="Unassembled WGS sequence"/>
</dbReference>
<reference evidence="1" key="1">
    <citation type="submission" date="2021-03" db="EMBL/GenBank/DDBJ databases">
        <title>Draft genome sequence of rust myrtle Austropuccinia psidii MF-1, a brazilian biotype.</title>
        <authorList>
            <person name="Quecine M.C."/>
            <person name="Pachon D.M.R."/>
            <person name="Bonatelli M.L."/>
            <person name="Correr F.H."/>
            <person name="Franceschini L.M."/>
            <person name="Leite T.F."/>
            <person name="Margarido G.R.A."/>
            <person name="Almeida C.A."/>
            <person name="Ferrarezi J.A."/>
            <person name="Labate C.A."/>
        </authorList>
    </citation>
    <scope>NUCLEOTIDE SEQUENCE</scope>
    <source>
        <strain evidence="1">MF-1</strain>
    </source>
</reference>
<keyword evidence="2" id="KW-1185">Reference proteome</keyword>
<proteinExistence type="predicted"/>
<evidence type="ECO:0000313" key="1">
    <source>
        <dbReference type="EMBL" id="MBW0501630.1"/>
    </source>
</evidence>
<accession>A0A9Q3DEP0</accession>
<protein>
    <submittedName>
        <fullName evidence="1">Uncharacterized protein</fullName>
    </submittedName>
</protein>
<dbReference type="OrthoDB" id="3158924at2759"/>
<evidence type="ECO:0000313" key="2">
    <source>
        <dbReference type="Proteomes" id="UP000765509"/>
    </source>
</evidence>
<dbReference type="AlphaFoldDB" id="A0A9Q3DEP0"/>
<gene>
    <name evidence="1" type="ORF">O181_041345</name>
</gene>
<sequence>MIKALHGTNSVQLELTGELINKHPAFLISLIKPYSSSEKELFPLINKPPLEISPLEVGEEKIIVRVLKEISTRSKKEMKYLLSYRNPTLKDEWLLEKDKTNSDKLFKRIRHERKPKD</sequence>
<dbReference type="EMBL" id="AVOT02016431">
    <property type="protein sequence ID" value="MBW0501630.1"/>
    <property type="molecule type" value="Genomic_DNA"/>
</dbReference>